<reference evidence="2" key="1">
    <citation type="submission" date="2020-02" db="EMBL/GenBank/DDBJ databases">
        <title>Whole genome shot-gun sequencing of clinical Carbapenem resistant A. baumannii.</title>
        <authorList>
            <person name="Veeraraghavan B."/>
            <person name="Mathur P."/>
            <person name="Vijayakumar S."/>
            <person name="Vasudevan K."/>
            <person name="Lincy M."/>
            <person name="Kirubananthan A."/>
        </authorList>
    </citation>
    <scope>NUCLEOTIDE SEQUENCE</scope>
    <source>
        <strain evidence="2">SP2442</strain>
    </source>
</reference>
<sequence>EAAVPGKGYRTQNDRYGSPLSGDGGNWGERGTKSTNDGTWNWQYHGTTEGQPGLGGPAIVGVAPLTTKLMNGGKILQTL</sequence>
<proteinExistence type="predicted"/>
<comment type="caution">
    <text evidence="2">The sequence shown here is derived from an EMBL/GenBank/DDBJ whole genome shotgun (WGS) entry which is preliminary data.</text>
</comment>
<gene>
    <name evidence="2" type="ORF">G3N07_18590</name>
</gene>
<dbReference type="RefSeq" id="WP_216072285.1">
    <property type="nucleotide sequence ID" value="NZ_JAAEGZ010000147.1"/>
</dbReference>
<evidence type="ECO:0000313" key="2">
    <source>
        <dbReference type="EMBL" id="NDX16614.1"/>
    </source>
</evidence>
<dbReference type="AlphaFoldDB" id="A0A6B2PWQ8"/>
<name>A0A6B2PWQ8_ACIBA</name>
<accession>A0A6B2PWQ8</accession>
<protein>
    <submittedName>
        <fullName evidence="2">Uncharacterized protein</fullName>
    </submittedName>
</protein>
<feature type="non-terminal residue" evidence="2">
    <location>
        <position position="1"/>
    </location>
</feature>
<feature type="region of interest" description="Disordered" evidence="1">
    <location>
        <begin position="1"/>
        <end position="55"/>
    </location>
</feature>
<dbReference type="EMBL" id="JAAGTG010000118">
    <property type="protein sequence ID" value="NDX16614.1"/>
    <property type="molecule type" value="Genomic_DNA"/>
</dbReference>
<organism evidence="2">
    <name type="scientific">Acinetobacter baumannii</name>
    <dbReference type="NCBI Taxonomy" id="470"/>
    <lineage>
        <taxon>Bacteria</taxon>
        <taxon>Pseudomonadati</taxon>
        <taxon>Pseudomonadota</taxon>
        <taxon>Gammaproteobacteria</taxon>
        <taxon>Moraxellales</taxon>
        <taxon>Moraxellaceae</taxon>
        <taxon>Acinetobacter</taxon>
        <taxon>Acinetobacter calcoaceticus/baumannii complex</taxon>
    </lineage>
</organism>
<feature type="compositionally biased region" description="Polar residues" evidence="1">
    <location>
        <begin position="33"/>
        <end position="50"/>
    </location>
</feature>
<evidence type="ECO:0000256" key="1">
    <source>
        <dbReference type="SAM" id="MobiDB-lite"/>
    </source>
</evidence>